<dbReference type="RefSeq" id="XP_068357063.1">
    <property type="nucleotide sequence ID" value="XM_068506332.1"/>
</dbReference>
<dbReference type="Proteomes" id="UP000179807">
    <property type="component" value="Unassembled WGS sequence"/>
</dbReference>
<name>A0A1J4JXP8_9EUKA</name>
<dbReference type="EMBL" id="MLAK01000812">
    <property type="protein sequence ID" value="OHT03927.1"/>
    <property type="molecule type" value="Genomic_DNA"/>
</dbReference>
<comment type="caution">
    <text evidence="2">The sequence shown here is derived from an EMBL/GenBank/DDBJ whole genome shotgun (WGS) entry which is preliminary data.</text>
</comment>
<keyword evidence="3" id="KW-1185">Reference proteome</keyword>
<feature type="signal peptide" evidence="1">
    <location>
        <begin position="1"/>
        <end position="16"/>
    </location>
</feature>
<reference evidence="2" key="1">
    <citation type="submission" date="2016-10" db="EMBL/GenBank/DDBJ databases">
        <authorList>
            <person name="Benchimol M."/>
            <person name="Almeida L.G."/>
            <person name="Vasconcelos A.T."/>
            <person name="Perreira-Neves A."/>
            <person name="Rosa I.A."/>
            <person name="Tasca T."/>
            <person name="Bogo M.R."/>
            <person name="de Souza W."/>
        </authorList>
    </citation>
    <scope>NUCLEOTIDE SEQUENCE [LARGE SCALE GENOMIC DNA]</scope>
    <source>
        <strain evidence="2">K</strain>
    </source>
</reference>
<keyword evidence="1" id="KW-0732">Signal</keyword>
<proteinExistence type="predicted"/>
<sequence>MLSFFIFPLIIQCATFIPTCRTAEEDAKISARTEFKKGERIKIYVELLKNNVSVGRARYYPKVDELAILQVPSASVASNENSTVQITVKGITSKQHPLRKADYIVEFLSFLTYFDKGKLNGVGWDTSFDTNSCKLRDGIIDKTCGVPYNENNTQYLKVFVGYVGTDIDATPLKSAQSMPSTFVKFGVGGIIDDATKFVNKAIDWFKGL</sequence>
<dbReference type="VEuPathDB" id="TrichDB:TRFO_28705"/>
<gene>
    <name evidence="2" type="ORF">TRFO_28705</name>
</gene>
<evidence type="ECO:0000313" key="3">
    <source>
        <dbReference type="Proteomes" id="UP000179807"/>
    </source>
</evidence>
<feature type="chain" id="PRO_5009630187" evidence="1">
    <location>
        <begin position="17"/>
        <end position="208"/>
    </location>
</feature>
<evidence type="ECO:0000256" key="1">
    <source>
        <dbReference type="SAM" id="SignalP"/>
    </source>
</evidence>
<protein>
    <submittedName>
        <fullName evidence="2">Uncharacterized protein</fullName>
    </submittedName>
</protein>
<evidence type="ECO:0000313" key="2">
    <source>
        <dbReference type="EMBL" id="OHT03927.1"/>
    </source>
</evidence>
<organism evidence="2 3">
    <name type="scientific">Tritrichomonas foetus</name>
    <dbReference type="NCBI Taxonomy" id="1144522"/>
    <lineage>
        <taxon>Eukaryota</taxon>
        <taxon>Metamonada</taxon>
        <taxon>Parabasalia</taxon>
        <taxon>Tritrichomonadida</taxon>
        <taxon>Tritrichomonadidae</taxon>
        <taxon>Tritrichomonas</taxon>
    </lineage>
</organism>
<dbReference type="GeneID" id="94841036"/>
<dbReference type="AlphaFoldDB" id="A0A1J4JXP8"/>
<dbReference type="OrthoDB" id="188293at2759"/>
<accession>A0A1J4JXP8</accession>